<keyword evidence="2 5" id="KW-0812">Transmembrane</keyword>
<feature type="domain" description="DUF202" evidence="6">
    <location>
        <begin position="38"/>
        <end position="98"/>
    </location>
</feature>
<evidence type="ECO:0000259" key="6">
    <source>
        <dbReference type="Pfam" id="PF02656"/>
    </source>
</evidence>
<dbReference type="Pfam" id="PF02656">
    <property type="entry name" value="DUF202"/>
    <property type="match status" value="1"/>
</dbReference>
<feature type="transmembrane region" description="Helical" evidence="5">
    <location>
        <begin position="73"/>
        <end position="96"/>
    </location>
</feature>
<dbReference type="InterPro" id="IPR003807">
    <property type="entry name" value="DUF202"/>
</dbReference>
<dbReference type="Proteomes" id="UP001501126">
    <property type="component" value="Unassembled WGS sequence"/>
</dbReference>
<evidence type="ECO:0000256" key="2">
    <source>
        <dbReference type="ARBA" id="ARBA00022692"/>
    </source>
</evidence>
<name>A0ABN1MPP0_9FLAO</name>
<gene>
    <name evidence="7" type="ORF">GCM10009118_16550</name>
</gene>
<feature type="transmembrane region" description="Helical" evidence="5">
    <location>
        <begin position="47"/>
        <end position="67"/>
    </location>
</feature>
<dbReference type="EMBL" id="BAAAFH010000011">
    <property type="protein sequence ID" value="GAA0875246.1"/>
    <property type="molecule type" value="Genomic_DNA"/>
</dbReference>
<accession>A0ABN1MPP0</accession>
<evidence type="ECO:0000256" key="4">
    <source>
        <dbReference type="ARBA" id="ARBA00023136"/>
    </source>
</evidence>
<proteinExistence type="predicted"/>
<evidence type="ECO:0000256" key="3">
    <source>
        <dbReference type="ARBA" id="ARBA00022989"/>
    </source>
</evidence>
<keyword evidence="4 5" id="KW-0472">Membrane</keyword>
<sequence length="112" mass="13443">MQERLKKILKPKNKVLNPTYNFKLKEEIILRDYLALERTRLANERTLLSYIRSSIYLLLGAVTFLQLDSFDTIHWFGYLTLVLSGVFAIIGFVRYYRLKLRLEREYFSKSKE</sequence>
<organism evidence="7 8">
    <name type="scientific">Wandonia haliotis</name>
    <dbReference type="NCBI Taxonomy" id="574963"/>
    <lineage>
        <taxon>Bacteria</taxon>
        <taxon>Pseudomonadati</taxon>
        <taxon>Bacteroidota</taxon>
        <taxon>Flavobacteriia</taxon>
        <taxon>Flavobacteriales</taxon>
        <taxon>Crocinitomicaceae</taxon>
        <taxon>Wandonia</taxon>
    </lineage>
</organism>
<evidence type="ECO:0000313" key="8">
    <source>
        <dbReference type="Proteomes" id="UP001501126"/>
    </source>
</evidence>
<evidence type="ECO:0000256" key="1">
    <source>
        <dbReference type="ARBA" id="ARBA00004127"/>
    </source>
</evidence>
<keyword evidence="3 5" id="KW-1133">Transmembrane helix</keyword>
<reference evidence="7 8" key="1">
    <citation type="journal article" date="2019" name="Int. J. Syst. Evol. Microbiol.">
        <title>The Global Catalogue of Microorganisms (GCM) 10K type strain sequencing project: providing services to taxonomists for standard genome sequencing and annotation.</title>
        <authorList>
            <consortium name="The Broad Institute Genomics Platform"/>
            <consortium name="The Broad Institute Genome Sequencing Center for Infectious Disease"/>
            <person name="Wu L."/>
            <person name="Ma J."/>
        </authorList>
    </citation>
    <scope>NUCLEOTIDE SEQUENCE [LARGE SCALE GENOMIC DNA]</scope>
    <source>
        <strain evidence="7 8">JCM 16083</strain>
    </source>
</reference>
<evidence type="ECO:0000313" key="7">
    <source>
        <dbReference type="EMBL" id="GAA0875246.1"/>
    </source>
</evidence>
<comment type="subcellular location">
    <subcellularLocation>
        <location evidence="1">Endomembrane system</location>
        <topology evidence="1">Multi-pass membrane protein</topology>
    </subcellularLocation>
</comment>
<comment type="caution">
    <text evidence="7">The sequence shown here is derived from an EMBL/GenBank/DDBJ whole genome shotgun (WGS) entry which is preliminary data.</text>
</comment>
<evidence type="ECO:0000256" key="5">
    <source>
        <dbReference type="SAM" id="Phobius"/>
    </source>
</evidence>
<protein>
    <submittedName>
        <fullName evidence="7">DUF202 domain-containing protein</fullName>
    </submittedName>
</protein>
<keyword evidence="8" id="KW-1185">Reference proteome</keyword>
<dbReference type="RefSeq" id="WP_343786523.1">
    <property type="nucleotide sequence ID" value="NZ_BAAAFH010000011.1"/>
</dbReference>